<dbReference type="FunFam" id="1.25.50.20:FF:000005">
    <property type="entry name" value="Aminopeptidase N-like protein"/>
    <property type="match status" value="1"/>
</dbReference>
<dbReference type="Pfam" id="PF11838">
    <property type="entry name" value="ERAP1_C"/>
    <property type="match status" value="1"/>
</dbReference>
<dbReference type="GO" id="GO:0004177">
    <property type="term" value="F:aminopeptidase activity"/>
    <property type="evidence" value="ECO:0007669"/>
    <property type="project" value="UniProtKB-KW"/>
</dbReference>
<evidence type="ECO:0000313" key="8">
    <source>
        <dbReference type="EMBL" id="CAG5041295.1"/>
    </source>
</evidence>
<evidence type="ECO:0000256" key="1">
    <source>
        <dbReference type="ARBA" id="ARBA00010136"/>
    </source>
</evidence>
<dbReference type="GO" id="GO:0016020">
    <property type="term" value="C:membrane"/>
    <property type="evidence" value="ECO:0007669"/>
    <property type="project" value="TreeGrafter"/>
</dbReference>
<feature type="binding site" evidence="3">
    <location>
        <position position="395"/>
    </location>
    <ligand>
        <name>Zn(2+)</name>
        <dbReference type="ChEBI" id="CHEBI:29105"/>
        <note>catalytic</note>
    </ligand>
</feature>
<gene>
    <name evidence="8" type="ORF">PAPOLLO_LOCUS22090</name>
</gene>
<dbReference type="InterPro" id="IPR014782">
    <property type="entry name" value="Peptidase_M1_dom"/>
</dbReference>
<dbReference type="Pfam" id="PF01433">
    <property type="entry name" value="Peptidase_M1"/>
    <property type="match status" value="1"/>
</dbReference>
<dbReference type="AlphaFoldDB" id="A0A8S3XTB8"/>
<feature type="domain" description="Aminopeptidase N-like N-terminal" evidence="7">
    <location>
        <begin position="100"/>
        <end position="291"/>
    </location>
</feature>
<dbReference type="EMBL" id="CAJQZP010001359">
    <property type="protein sequence ID" value="CAG5041295.1"/>
    <property type="molecule type" value="Genomic_DNA"/>
</dbReference>
<feature type="domain" description="Peptidase M1 membrane alanine aminopeptidase" evidence="5">
    <location>
        <begin position="340"/>
        <end position="538"/>
    </location>
</feature>
<keyword evidence="4" id="KW-0482">Metalloprotease</keyword>
<dbReference type="PANTHER" id="PTHR11533:SF18">
    <property type="entry name" value="FI02158P"/>
    <property type="match status" value="1"/>
</dbReference>
<feature type="active site" description="Proton acceptor" evidence="2">
    <location>
        <position position="396"/>
    </location>
</feature>
<evidence type="ECO:0000259" key="7">
    <source>
        <dbReference type="Pfam" id="PF17900"/>
    </source>
</evidence>
<dbReference type="InterPro" id="IPR045357">
    <property type="entry name" value="Aminopeptidase_N-like_N"/>
</dbReference>
<dbReference type="Proteomes" id="UP000691718">
    <property type="component" value="Unassembled WGS sequence"/>
</dbReference>
<keyword evidence="3 4" id="KW-0862">Zinc</keyword>
<keyword evidence="3 4" id="KW-0479">Metal-binding</keyword>
<evidence type="ECO:0000259" key="5">
    <source>
        <dbReference type="Pfam" id="PF01433"/>
    </source>
</evidence>
<sequence>MKYEIDMGNDAAFVVFKDTSGTTKSDEVAHFDLSSARVGEEVFKVNMFLRLFAITCLCACATYSLAPDKVFTHIIKTRSIDLNNAHGLAMENRLGRNVVPKGYYLELEPYIEDGVYEGRVVINITWNTKTDEINLHCAPDVAIVDSKVKLFGESGKPQEISITQMDTDAKKSTVKFQLEKSVAASSIGAIDLSFKGKMETRTSEGLFKSRYTTDQDQERIVIATQFRPNNARRMFPCFDEPEFKVPFDMSIVRPLGMIALSNMAISRVENITDEPNAELVHFKRSPPMSTFTMGFVLADLVQLGNSIQYSDKTSNNFEMRVWGRPEYLEALQEVPDKIIRILDEIAEFNWPPLPLDKLDIVALPNYHGVKPADNWGLIVFRESDLSSGGYIQLTHEVLHQWLGALVTPSWWSDAHVNKALVGYLAVETAFKIDNGCEMEVKWPMTYLYSLYYEYSKRYPHSRITGMKQETVSTKIELLFRMFNYTLGGETFRNGLKMFVTQRAFQTFDGDFLWQSLNTAASEAGNSQKIDVKAIAQSWIEKDRLPVVTVKRNYDTKTAVVSQKLYLRERPHDVPDAGRMSWWIPLVVVRGDNLDFNSTAPLAWMKDQTLELNNMPSKEHFIIVNPEEIAPYPVNYDDDNWNLIAEFLKTEGRTRIPELTRAKVLHDAWNLAFAGELSFATALNMTLFLKYEKNYPVWDPLFTMIDHIDRHVWDVRDKFNAYVISLLRPSYIELTKDVDENEKSWRRNTRNLFRTFLCKAGYKPCIKDAQEQYSKWMKAQNPDEGNPISDRYFCPVFRWGTQEEWDFGLQRVINFPPSRKQSERTYLLKTLAGCCEDKIKITRLLNITLLEENGNFTEMDLFLINNMFSDAPEAYITLLHFIDDNWNVIKQKYYHRTNLWSHLISTATSYFTTKAGLDLVTQLYVKHQGEFGPAEHIIEKSIRNVKEESRWSSQNLPVMEKWLDSYLERNGVKVEKTD</sequence>
<evidence type="ECO:0000256" key="4">
    <source>
        <dbReference type="RuleBase" id="RU364040"/>
    </source>
</evidence>
<keyword evidence="4" id="KW-0645">Protease</keyword>
<proteinExistence type="inferred from homology"/>
<dbReference type="PANTHER" id="PTHR11533">
    <property type="entry name" value="PROTEASE M1 ZINC METALLOPROTEASE"/>
    <property type="match status" value="1"/>
</dbReference>
<name>A0A8S3XTB8_PARAO</name>
<dbReference type="Pfam" id="PF17900">
    <property type="entry name" value="Peptidase_M1_N"/>
    <property type="match status" value="1"/>
</dbReference>
<comment type="cofactor">
    <cofactor evidence="3 4">
        <name>Zn(2+)</name>
        <dbReference type="ChEBI" id="CHEBI:29105"/>
    </cofactor>
    <text evidence="3 4">Binds 1 zinc ion per subunit.</text>
</comment>
<dbReference type="GO" id="GO:0006508">
    <property type="term" value="P:proteolysis"/>
    <property type="evidence" value="ECO:0007669"/>
    <property type="project" value="UniProtKB-KW"/>
</dbReference>
<keyword evidence="4" id="KW-0378">Hydrolase</keyword>
<evidence type="ECO:0000256" key="3">
    <source>
        <dbReference type="PIRSR" id="PIRSR634016-3"/>
    </source>
</evidence>
<dbReference type="InterPro" id="IPR034016">
    <property type="entry name" value="M1_APN-typ"/>
</dbReference>
<comment type="caution">
    <text evidence="8">The sequence shown here is derived from an EMBL/GenBank/DDBJ whole genome shotgun (WGS) entry which is preliminary data.</text>
</comment>
<dbReference type="EC" id="3.4.11.-" evidence="4"/>
<evidence type="ECO:0000313" key="9">
    <source>
        <dbReference type="Proteomes" id="UP000691718"/>
    </source>
</evidence>
<keyword evidence="4" id="KW-0031">Aminopeptidase</keyword>
<dbReference type="CDD" id="cd09601">
    <property type="entry name" value="M1_APN-Q_like"/>
    <property type="match status" value="1"/>
</dbReference>
<keyword evidence="9" id="KW-1185">Reference proteome</keyword>
<feature type="binding site" evidence="3">
    <location>
        <position position="399"/>
    </location>
    <ligand>
        <name>Zn(2+)</name>
        <dbReference type="ChEBI" id="CHEBI:29105"/>
        <note>catalytic</note>
    </ligand>
</feature>
<evidence type="ECO:0000256" key="2">
    <source>
        <dbReference type="PIRSR" id="PIRSR634016-1"/>
    </source>
</evidence>
<accession>A0A8S3XTB8</accession>
<dbReference type="GO" id="GO:0005737">
    <property type="term" value="C:cytoplasm"/>
    <property type="evidence" value="ECO:0007669"/>
    <property type="project" value="TreeGrafter"/>
</dbReference>
<organism evidence="8 9">
    <name type="scientific">Parnassius apollo</name>
    <name type="common">Apollo butterfly</name>
    <name type="synonym">Papilio apollo</name>
    <dbReference type="NCBI Taxonomy" id="110799"/>
    <lineage>
        <taxon>Eukaryota</taxon>
        <taxon>Metazoa</taxon>
        <taxon>Ecdysozoa</taxon>
        <taxon>Arthropoda</taxon>
        <taxon>Hexapoda</taxon>
        <taxon>Insecta</taxon>
        <taxon>Pterygota</taxon>
        <taxon>Neoptera</taxon>
        <taxon>Endopterygota</taxon>
        <taxon>Lepidoptera</taxon>
        <taxon>Glossata</taxon>
        <taxon>Ditrysia</taxon>
        <taxon>Papilionoidea</taxon>
        <taxon>Papilionidae</taxon>
        <taxon>Parnassiinae</taxon>
        <taxon>Parnassini</taxon>
        <taxon>Parnassius</taxon>
        <taxon>Parnassius</taxon>
    </lineage>
</organism>
<reference evidence="8" key="1">
    <citation type="submission" date="2021-04" db="EMBL/GenBank/DDBJ databases">
        <authorList>
            <person name="Tunstrom K."/>
        </authorList>
    </citation>
    <scope>NUCLEOTIDE SEQUENCE</scope>
</reference>
<dbReference type="OrthoDB" id="8182982at2759"/>
<comment type="similarity">
    <text evidence="1 4">Belongs to the peptidase M1 family.</text>
</comment>
<protein>
    <recommendedName>
        <fullName evidence="4">Aminopeptidase</fullName>
        <ecNumber evidence="4">3.4.11.-</ecNumber>
    </recommendedName>
</protein>
<dbReference type="GO" id="GO:0008237">
    <property type="term" value="F:metallopeptidase activity"/>
    <property type="evidence" value="ECO:0007669"/>
    <property type="project" value="UniProtKB-KW"/>
</dbReference>
<dbReference type="InterPro" id="IPR024571">
    <property type="entry name" value="ERAP1-like_C_dom"/>
</dbReference>
<feature type="domain" description="ERAP1-like C-terminal" evidence="6">
    <location>
        <begin position="620"/>
        <end position="945"/>
    </location>
</feature>
<dbReference type="GO" id="GO:0005615">
    <property type="term" value="C:extracellular space"/>
    <property type="evidence" value="ECO:0007669"/>
    <property type="project" value="TreeGrafter"/>
</dbReference>
<evidence type="ECO:0000259" key="6">
    <source>
        <dbReference type="Pfam" id="PF11838"/>
    </source>
</evidence>
<dbReference type="GO" id="GO:0008270">
    <property type="term" value="F:zinc ion binding"/>
    <property type="evidence" value="ECO:0007669"/>
    <property type="project" value="UniProtKB-UniRule"/>
</dbReference>
<dbReference type="InterPro" id="IPR050344">
    <property type="entry name" value="Peptidase_M1_aminopeptidases"/>
</dbReference>